<dbReference type="EMBL" id="SNRW01036866">
    <property type="protein sequence ID" value="KAA6354128.1"/>
    <property type="molecule type" value="Genomic_DNA"/>
</dbReference>
<evidence type="ECO:0000256" key="2">
    <source>
        <dbReference type="ARBA" id="ARBA00008887"/>
    </source>
</evidence>
<feature type="non-terminal residue" evidence="13">
    <location>
        <position position="289"/>
    </location>
</feature>
<evidence type="ECO:0000256" key="5">
    <source>
        <dbReference type="ARBA" id="ARBA00022737"/>
    </source>
</evidence>
<reference evidence="13 14" key="1">
    <citation type="submission" date="2019-03" db="EMBL/GenBank/DDBJ databases">
        <title>Single cell metagenomics reveals metabolic interactions within the superorganism composed of flagellate Streblomastix strix and complex community of Bacteroidetes bacteria on its surface.</title>
        <authorList>
            <person name="Treitli S.C."/>
            <person name="Kolisko M."/>
            <person name="Husnik F."/>
            <person name="Keeling P."/>
            <person name="Hampl V."/>
        </authorList>
    </citation>
    <scope>NUCLEOTIDE SEQUENCE [LARGE SCALE GENOMIC DNA]</scope>
    <source>
        <strain evidence="13">ST1C</strain>
    </source>
</reference>
<comment type="subcellular location">
    <subcellularLocation>
        <location evidence="1">Cytoplasm</location>
        <location evidence="1">Cytoskeleton</location>
    </subcellularLocation>
</comment>
<dbReference type="FunFam" id="1.10.287.2620:FF:000001">
    <property type="entry name" value="Cytoplasmic dynein heavy chain 1"/>
    <property type="match status" value="1"/>
</dbReference>
<dbReference type="GO" id="GO:0045505">
    <property type="term" value="F:dynein intermediate chain binding"/>
    <property type="evidence" value="ECO:0007669"/>
    <property type="project" value="InterPro"/>
</dbReference>
<evidence type="ECO:0000256" key="8">
    <source>
        <dbReference type="ARBA" id="ARBA00023017"/>
    </source>
</evidence>
<dbReference type="Gene3D" id="1.20.140.100">
    <property type="entry name" value="Dynein heavy chain, N-terminal domain 2"/>
    <property type="match status" value="1"/>
</dbReference>
<keyword evidence="11" id="KW-0206">Cytoskeleton</keyword>
<evidence type="ECO:0000256" key="4">
    <source>
        <dbReference type="ARBA" id="ARBA00022701"/>
    </source>
</evidence>
<dbReference type="Proteomes" id="UP000324800">
    <property type="component" value="Unassembled WGS sequence"/>
</dbReference>
<protein>
    <submittedName>
        <fullName evidence="13">Putative dynein heavy chain</fullName>
    </submittedName>
</protein>
<keyword evidence="5" id="KW-0677">Repeat</keyword>
<feature type="domain" description="Dynein heavy chain linker" evidence="12">
    <location>
        <begin position="36"/>
        <end position="264"/>
    </location>
</feature>
<dbReference type="GO" id="GO:0005524">
    <property type="term" value="F:ATP binding"/>
    <property type="evidence" value="ECO:0007669"/>
    <property type="project" value="UniProtKB-KW"/>
</dbReference>
<evidence type="ECO:0000256" key="6">
    <source>
        <dbReference type="ARBA" id="ARBA00022741"/>
    </source>
</evidence>
<keyword evidence="8" id="KW-0243">Dynein</keyword>
<dbReference type="GO" id="GO:0007018">
    <property type="term" value="P:microtubule-based movement"/>
    <property type="evidence" value="ECO:0007669"/>
    <property type="project" value="InterPro"/>
</dbReference>
<evidence type="ECO:0000256" key="9">
    <source>
        <dbReference type="ARBA" id="ARBA00023054"/>
    </source>
</evidence>
<evidence type="ECO:0000313" key="14">
    <source>
        <dbReference type="Proteomes" id="UP000324800"/>
    </source>
</evidence>
<keyword evidence="6" id="KW-0547">Nucleotide-binding</keyword>
<dbReference type="PANTHER" id="PTHR45703">
    <property type="entry name" value="DYNEIN HEAVY CHAIN"/>
    <property type="match status" value="1"/>
</dbReference>
<evidence type="ECO:0000259" key="12">
    <source>
        <dbReference type="Pfam" id="PF08393"/>
    </source>
</evidence>
<keyword evidence="7" id="KW-0067">ATP-binding</keyword>
<dbReference type="InterPro" id="IPR026983">
    <property type="entry name" value="DHC"/>
</dbReference>
<name>A0A5J4T7E5_9EUKA</name>
<keyword evidence="9" id="KW-0175">Coiled coil</keyword>
<evidence type="ECO:0000313" key="13">
    <source>
        <dbReference type="EMBL" id="KAA6354128.1"/>
    </source>
</evidence>
<dbReference type="AlphaFoldDB" id="A0A5J4T7E5"/>
<dbReference type="Pfam" id="PF08393">
    <property type="entry name" value="DHC_N2"/>
    <property type="match status" value="1"/>
</dbReference>
<evidence type="ECO:0000256" key="3">
    <source>
        <dbReference type="ARBA" id="ARBA00022490"/>
    </source>
</evidence>
<dbReference type="InterPro" id="IPR042222">
    <property type="entry name" value="Dynein_2_N"/>
</dbReference>
<accession>A0A5J4T7E5</accession>
<comment type="caution">
    <text evidence="13">The sequence shown here is derived from an EMBL/GenBank/DDBJ whole genome shotgun (WGS) entry which is preliminary data.</text>
</comment>
<evidence type="ECO:0000256" key="1">
    <source>
        <dbReference type="ARBA" id="ARBA00004245"/>
    </source>
</evidence>
<evidence type="ECO:0000256" key="7">
    <source>
        <dbReference type="ARBA" id="ARBA00022840"/>
    </source>
</evidence>
<evidence type="ECO:0000256" key="11">
    <source>
        <dbReference type="ARBA" id="ARBA00023212"/>
    </source>
</evidence>
<gene>
    <name evidence="13" type="ORF">EZS28_050345</name>
</gene>
<keyword evidence="10" id="KW-0505">Motor protein</keyword>
<comment type="similarity">
    <text evidence="2">Belongs to the dynein heavy chain family.</text>
</comment>
<proteinExistence type="inferred from homology"/>
<dbReference type="Gene3D" id="1.10.287.2620">
    <property type="match status" value="1"/>
</dbReference>
<keyword evidence="3" id="KW-0963">Cytoplasm</keyword>
<dbReference type="InterPro" id="IPR013602">
    <property type="entry name" value="Dynein_heavy_linker"/>
</dbReference>
<dbReference type="GO" id="GO:0051959">
    <property type="term" value="F:dynein light intermediate chain binding"/>
    <property type="evidence" value="ECO:0007669"/>
    <property type="project" value="InterPro"/>
</dbReference>
<dbReference type="GO" id="GO:0030286">
    <property type="term" value="C:dynein complex"/>
    <property type="evidence" value="ECO:0007669"/>
    <property type="project" value="UniProtKB-KW"/>
</dbReference>
<sequence>MQQLPRGLAEYCEFVVLLGTMGDAHEKIQSEVNALDELKEISEQQGVKLAIEEIDADAVASGVASVAREAGILTNKDAEDRVARRLKLEFDDFKPAVRIISALCVKAMQPRHWKKLFNLMGGKPWKPGCNLTELLQMNILQFKQQVLEISATANGEYALESQFEKIKAAWKDTSFETKEHKSGTWILGPIDEITEQMEDHMALLQTMLASRYVVGIREEIELWDKRLTGLQDLMDEWVKCQRGWMYLSAIFTQPDIVRQLPQDAWNNGENVIEQQDVRRSSKKIGRLLG</sequence>
<dbReference type="GO" id="GO:0005874">
    <property type="term" value="C:microtubule"/>
    <property type="evidence" value="ECO:0007669"/>
    <property type="project" value="UniProtKB-KW"/>
</dbReference>
<keyword evidence="4" id="KW-0493">Microtubule</keyword>
<evidence type="ECO:0000256" key="10">
    <source>
        <dbReference type="ARBA" id="ARBA00023175"/>
    </source>
</evidence>
<organism evidence="13 14">
    <name type="scientific">Streblomastix strix</name>
    <dbReference type="NCBI Taxonomy" id="222440"/>
    <lineage>
        <taxon>Eukaryota</taxon>
        <taxon>Metamonada</taxon>
        <taxon>Preaxostyla</taxon>
        <taxon>Oxymonadida</taxon>
        <taxon>Streblomastigidae</taxon>
        <taxon>Streblomastix</taxon>
    </lineage>
</organism>
<dbReference type="OrthoDB" id="447173at2759"/>